<dbReference type="PANTHER" id="PTHR43562:SF3">
    <property type="entry name" value="SODIUM ION_PROTON EXCHANGER (EUROFUNG)"/>
    <property type="match status" value="1"/>
</dbReference>
<keyword evidence="11" id="KW-0732">Signal</keyword>
<feature type="transmembrane region" description="Helical" evidence="10">
    <location>
        <begin position="39"/>
        <end position="56"/>
    </location>
</feature>
<comment type="subcellular location">
    <subcellularLocation>
        <location evidence="1">Membrane</location>
        <topology evidence="1">Multi-pass membrane protein</topology>
    </subcellularLocation>
</comment>
<proteinExistence type="predicted"/>
<dbReference type="EMBL" id="CP012332">
    <property type="protein sequence ID" value="AKU92899.1"/>
    <property type="molecule type" value="Genomic_DNA"/>
</dbReference>
<feature type="transmembrane region" description="Helical" evidence="10">
    <location>
        <begin position="409"/>
        <end position="429"/>
    </location>
</feature>
<keyword evidence="3" id="KW-0050">Antiport</keyword>
<evidence type="ECO:0000259" key="12">
    <source>
        <dbReference type="Pfam" id="PF00999"/>
    </source>
</evidence>
<dbReference type="InterPro" id="IPR038770">
    <property type="entry name" value="Na+/solute_symporter_sf"/>
</dbReference>
<evidence type="ECO:0000256" key="9">
    <source>
        <dbReference type="ARBA" id="ARBA00023201"/>
    </source>
</evidence>
<keyword evidence="8 10" id="KW-0472">Membrane</keyword>
<evidence type="ECO:0000256" key="3">
    <source>
        <dbReference type="ARBA" id="ARBA00022449"/>
    </source>
</evidence>
<feature type="signal peptide" evidence="11">
    <location>
        <begin position="1"/>
        <end position="27"/>
    </location>
</feature>
<evidence type="ECO:0000256" key="11">
    <source>
        <dbReference type="SAM" id="SignalP"/>
    </source>
</evidence>
<dbReference type="GO" id="GO:0006814">
    <property type="term" value="P:sodium ion transport"/>
    <property type="evidence" value="ECO:0007669"/>
    <property type="project" value="UniProtKB-KW"/>
</dbReference>
<evidence type="ECO:0000256" key="10">
    <source>
        <dbReference type="SAM" id="Phobius"/>
    </source>
</evidence>
<evidence type="ECO:0000313" key="13">
    <source>
        <dbReference type="EMBL" id="AKU92899.1"/>
    </source>
</evidence>
<accession>A0A0K1PIG0</accession>
<dbReference type="GO" id="GO:1902600">
    <property type="term" value="P:proton transmembrane transport"/>
    <property type="evidence" value="ECO:0007669"/>
    <property type="project" value="InterPro"/>
</dbReference>
<evidence type="ECO:0000256" key="7">
    <source>
        <dbReference type="ARBA" id="ARBA00023065"/>
    </source>
</evidence>
<feature type="transmembrane region" description="Helical" evidence="10">
    <location>
        <begin position="153"/>
        <end position="176"/>
    </location>
</feature>
<feature type="transmembrane region" description="Helical" evidence="10">
    <location>
        <begin position="225"/>
        <end position="242"/>
    </location>
</feature>
<keyword evidence="9" id="KW-0739">Sodium transport</keyword>
<keyword evidence="6" id="KW-0915">Sodium</keyword>
<protein>
    <submittedName>
        <fullName evidence="13">Na+/H+ antiporter</fullName>
    </submittedName>
</protein>
<evidence type="ECO:0000256" key="4">
    <source>
        <dbReference type="ARBA" id="ARBA00022692"/>
    </source>
</evidence>
<keyword evidence="7" id="KW-0406">Ion transport</keyword>
<dbReference type="Pfam" id="PF00999">
    <property type="entry name" value="Na_H_Exchanger"/>
    <property type="match status" value="1"/>
</dbReference>
<feature type="transmembrane region" description="Helical" evidence="10">
    <location>
        <begin position="123"/>
        <end position="147"/>
    </location>
</feature>
<feature type="transmembrane region" description="Helical" evidence="10">
    <location>
        <begin position="188"/>
        <end position="213"/>
    </location>
</feature>
<feature type="transmembrane region" description="Helical" evidence="10">
    <location>
        <begin position="315"/>
        <end position="333"/>
    </location>
</feature>
<feature type="transmembrane region" description="Helical" evidence="10">
    <location>
        <begin position="345"/>
        <end position="368"/>
    </location>
</feature>
<sequence>MSIVLPRKRSLALLPALVVAAPMLASANGAHTDPTAGVAIAVAAILVAAMLGGHVATRLGQPAVLGELLAGVVIGNLGLVGLDLFAGIATDPHIDLLANLGVLLLLFEVGLESSVAEMAKVGVSSFVVAILGVVAPLLLGWGVGAWLLPDEGLYAHLFLGATLSATSVGITARVLQDLGRSQTGEARVILGAAVIDDVLGLILLAGVVGLIAAADQGGSISWLDMGWILVKAVGFLGGALLLGTRLSPGVFRLASRLRSHGALLLVGLSICFVFSWAAHFIGLAPIVGAFAAGLVLEEVQFEPFVARGEPTLGRLVSPIAGLLVPIFFVVMGMRTDLRSFAMPGVLFLAVALIVAGVVGKLVAAAGVMGKGMDALSVGIGMIPRGEVGLIFANIGLGLTIGGHRVVDPAIFSAIVVVVMVTTLITPPALKWSMERRERRASRAMKAA</sequence>
<dbReference type="GO" id="GO:0015297">
    <property type="term" value="F:antiporter activity"/>
    <property type="evidence" value="ECO:0007669"/>
    <property type="project" value="UniProtKB-KW"/>
</dbReference>
<keyword evidence="14" id="KW-1185">Reference proteome</keyword>
<feature type="transmembrane region" description="Helical" evidence="10">
    <location>
        <begin position="262"/>
        <end position="295"/>
    </location>
</feature>
<feature type="transmembrane region" description="Helical" evidence="10">
    <location>
        <begin position="94"/>
        <end position="111"/>
    </location>
</feature>
<dbReference type="Proteomes" id="UP000055590">
    <property type="component" value="Chromosome"/>
</dbReference>
<evidence type="ECO:0000256" key="6">
    <source>
        <dbReference type="ARBA" id="ARBA00023053"/>
    </source>
</evidence>
<dbReference type="AlphaFoldDB" id="A0A0K1PIG0"/>
<dbReference type="GO" id="GO:0016020">
    <property type="term" value="C:membrane"/>
    <property type="evidence" value="ECO:0007669"/>
    <property type="project" value="UniProtKB-SubCell"/>
</dbReference>
<feature type="transmembrane region" description="Helical" evidence="10">
    <location>
        <begin position="68"/>
        <end position="88"/>
    </location>
</feature>
<feature type="chain" id="PRO_5005465540" evidence="11">
    <location>
        <begin position="28"/>
        <end position="447"/>
    </location>
</feature>
<reference evidence="13 14" key="1">
    <citation type="submission" date="2015-08" db="EMBL/GenBank/DDBJ databases">
        <authorList>
            <person name="Babu N.S."/>
            <person name="Beckwith C.J."/>
            <person name="Beseler K.G."/>
            <person name="Brison A."/>
            <person name="Carone J.V."/>
            <person name="Caskin T.P."/>
            <person name="Diamond M."/>
            <person name="Durham M.E."/>
            <person name="Foxe J.M."/>
            <person name="Go M."/>
            <person name="Henderson B.A."/>
            <person name="Jones I.B."/>
            <person name="McGettigan J.A."/>
            <person name="Micheletti S.J."/>
            <person name="Nasrallah M.E."/>
            <person name="Ortiz D."/>
            <person name="Piller C.R."/>
            <person name="Privatt S.R."/>
            <person name="Schneider S.L."/>
            <person name="Sharp S."/>
            <person name="Smith T.C."/>
            <person name="Stanton J.D."/>
            <person name="Ullery H.E."/>
            <person name="Wilson R.J."/>
            <person name="Serrano M.G."/>
            <person name="Buck G."/>
            <person name="Lee V."/>
            <person name="Wang Y."/>
            <person name="Carvalho R."/>
            <person name="Voegtly L."/>
            <person name="Shi R."/>
            <person name="Duckworth R."/>
            <person name="Johnson A."/>
            <person name="Loviza R."/>
            <person name="Walstead R."/>
            <person name="Shah Z."/>
            <person name="Kiflezghi M."/>
            <person name="Wade K."/>
            <person name="Ball S.L."/>
            <person name="Bradley K.W."/>
            <person name="Asai D.J."/>
            <person name="Bowman C.A."/>
            <person name="Russell D.A."/>
            <person name="Pope W.H."/>
            <person name="Jacobs-Sera D."/>
            <person name="Hendrix R.W."/>
            <person name="Hatfull G.F."/>
        </authorList>
    </citation>
    <scope>NUCLEOTIDE SEQUENCE [LARGE SCALE GENOMIC DNA]</scope>
    <source>
        <strain evidence="13 14">DSM 27710</strain>
    </source>
</reference>
<dbReference type="Gene3D" id="1.20.1530.20">
    <property type="match status" value="1"/>
</dbReference>
<evidence type="ECO:0000256" key="1">
    <source>
        <dbReference type="ARBA" id="ARBA00004141"/>
    </source>
</evidence>
<dbReference type="InterPro" id="IPR006153">
    <property type="entry name" value="Cation/H_exchanger_TM"/>
</dbReference>
<dbReference type="RefSeq" id="WP_240475381.1">
    <property type="nucleotide sequence ID" value="NZ_CP012332.1"/>
</dbReference>
<keyword evidence="5 10" id="KW-1133">Transmembrane helix</keyword>
<keyword evidence="4 10" id="KW-0812">Transmembrane</keyword>
<keyword evidence="2" id="KW-0813">Transport</keyword>
<dbReference type="PANTHER" id="PTHR43562">
    <property type="entry name" value="NAPA-TYPE SODIUM/HYDROGEN ANTIPORTER"/>
    <property type="match status" value="1"/>
</dbReference>
<evidence type="ECO:0000256" key="2">
    <source>
        <dbReference type="ARBA" id="ARBA00022448"/>
    </source>
</evidence>
<feature type="domain" description="Cation/H+ exchanger transmembrane" evidence="12">
    <location>
        <begin position="46"/>
        <end position="431"/>
    </location>
</feature>
<dbReference type="KEGG" id="vin:AKJ08_3286"/>
<name>A0A0K1PIG0_9BACT</name>
<evidence type="ECO:0000313" key="14">
    <source>
        <dbReference type="Proteomes" id="UP000055590"/>
    </source>
</evidence>
<evidence type="ECO:0000256" key="8">
    <source>
        <dbReference type="ARBA" id="ARBA00023136"/>
    </source>
</evidence>
<dbReference type="STRING" id="1391653.AKJ08_3286"/>
<gene>
    <name evidence="13" type="ORF">AKJ08_3286</name>
</gene>
<organism evidence="13 14">
    <name type="scientific">Vulgatibacter incomptus</name>
    <dbReference type="NCBI Taxonomy" id="1391653"/>
    <lineage>
        <taxon>Bacteria</taxon>
        <taxon>Pseudomonadati</taxon>
        <taxon>Myxococcota</taxon>
        <taxon>Myxococcia</taxon>
        <taxon>Myxococcales</taxon>
        <taxon>Cystobacterineae</taxon>
        <taxon>Vulgatibacteraceae</taxon>
        <taxon>Vulgatibacter</taxon>
    </lineage>
</organism>
<evidence type="ECO:0000256" key="5">
    <source>
        <dbReference type="ARBA" id="ARBA00022989"/>
    </source>
</evidence>